<protein>
    <submittedName>
        <fullName evidence="3">Uncharacterized protein</fullName>
    </submittedName>
</protein>
<evidence type="ECO:0000256" key="2">
    <source>
        <dbReference type="SAM" id="SignalP"/>
    </source>
</evidence>
<dbReference type="Proteomes" id="UP000044602">
    <property type="component" value="Unassembled WGS sequence"/>
</dbReference>
<dbReference type="EMBL" id="CVQH01020751">
    <property type="protein sequence ID" value="CRK28412.1"/>
    <property type="molecule type" value="Genomic_DNA"/>
</dbReference>
<sequence length="415" mass="40862">MNKTQPLVLKGLLAVAVAVGQRDLAVAAQLVLVDHEALEADGPAGVDLVGADADLGAEAVAHAVGHARRRVPVAAGRVDGGHEALGGVGVGRQDEVRVLGRVGVNVRDGGVLVGHRLDGEVEGEELGAVVVGLDVDELGRGDGVGGGEGEGADGGLGGGVEVQGDAGREQGAGGGGKGPVGLLQGGLLDEQRLEGVAGGGVARLGVDEDVGGERGVGVGGEVGGAEAVGVAEDGDARRVLDGAHELVGAARDDEVDEVVEGQELGDDVARRDELDGLVGHTGPRRLLAALEDGGVAGLDGEGGNVGDDLGPGLENDEKDANGAGDAVEGQAVVEAGAQRETADGVFEVTHIEDALEHVLKLALAAEIQAGHETLTQGAVGGRLPGELYVFGIGLQNVFSGGGKSIVDGCEGLVAG</sequence>
<evidence type="ECO:0000256" key="1">
    <source>
        <dbReference type="SAM" id="MobiDB-lite"/>
    </source>
</evidence>
<dbReference type="AlphaFoldDB" id="A0A0G4M2F2"/>
<evidence type="ECO:0000313" key="4">
    <source>
        <dbReference type="Proteomes" id="UP000044602"/>
    </source>
</evidence>
<feature type="region of interest" description="Disordered" evidence="1">
    <location>
        <begin position="297"/>
        <end position="323"/>
    </location>
</feature>
<feature type="chain" id="PRO_5002567064" evidence="2">
    <location>
        <begin position="21"/>
        <end position="415"/>
    </location>
</feature>
<reference evidence="3 4" key="1">
    <citation type="submission" date="2015-05" db="EMBL/GenBank/DDBJ databases">
        <authorList>
            <person name="Wang D.B."/>
            <person name="Wang M."/>
        </authorList>
    </citation>
    <scope>NUCLEOTIDE SEQUENCE [LARGE SCALE GENOMIC DNA]</scope>
    <source>
        <strain evidence="3">VL1</strain>
    </source>
</reference>
<keyword evidence="2" id="KW-0732">Signal</keyword>
<name>A0A0G4M2F2_VERLO</name>
<proteinExistence type="predicted"/>
<organism evidence="3 4">
    <name type="scientific">Verticillium longisporum</name>
    <name type="common">Verticillium dahliae var. longisporum</name>
    <dbReference type="NCBI Taxonomy" id="100787"/>
    <lineage>
        <taxon>Eukaryota</taxon>
        <taxon>Fungi</taxon>
        <taxon>Dikarya</taxon>
        <taxon>Ascomycota</taxon>
        <taxon>Pezizomycotina</taxon>
        <taxon>Sordariomycetes</taxon>
        <taxon>Hypocreomycetidae</taxon>
        <taxon>Glomerellales</taxon>
        <taxon>Plectosphaerellaceae</taxon>
        <taxon>Verticillium</taxon>
    </lineage>
</organism>
<gene>
    <name evidence="3" type="ORF">BN1708_004638</name>
</gene>
<accession>A0A0G4M2F2</accession>
<evidence type="ECO:0000313" key="3">
    <source>
        <dbReference type="EMBL" id="CRK28412.1"/>
    </source>
</evidence>
<keyword evidence="4" id="KW-1185">Reference proteome</keyword>
<feature type="signal peptide" evidence="2">
    <location>
        <begin position="1"/>
        <end position="20"/>
    </location>
</feature>